<comment type="caution">
    <text evidence="1">The sequence shown here is derived from an EMBL/GenBank/DDBJ whole genome shotgun (WGS) entry which is preliminary data.</text>
</comment>
<name>A0A3M7P2U7_BRAPC</name>
<gene>
    <name evidence="1" type="ORF">BpHYR1_001529</name>
</gene>
<accession>A0A3M7P2U7</accession>
<proteinExistence type="predicted"/>
<evidence type="ECO:0000313" key="2">
    <source>
        <dbReference type="Proteomes" id="UP000276133"/>
    </source>
</evidence>
<reference evidence="1 2" key="1">
    <citation type="journal article" date="2018" name="Sci. Rep.">
        <title>Genomic signatures of local adaptation to the degree of environmental predictability in rotifers.</title>
        <authorList>
            <person name="Franch-Gras L."/>
            <person name="Hahn C."/>
            <person name="Garcia-Roger E.M."/>
            <person name="Carmona M.J."/>
            <person name="Serra M."/>
            <person name="Gomez A."/>
        </authorList>
    </citation>
    <scope>NUCLEOTIDE SEQUENCE [LARGE SCALE GENOMIC DNA]</scope>
    <source>
        <strain evidence="1">HYR1</strain>
    </source>
</reference>
<evidence type="ECO:0000313" key="1">
    <source>
        <dbReference type="EMBL" id="RMZ93402.1"/>
    </source>
</evidence>
<keyword evidence="2" id="KW-1185">Reference proteome</keyword>
<dbReference type="AlphaFoldDB" id="A0A3M7P2U7"/>
<protein>
    <submittedName>
        <fullName evidence="1">Uncharacterized protein</fullName>
    </submittedName>
</protein>
<dbReference type="Proteomes" id="UP000276133">
    <property type="component" value="Unassembled WGS sequence"/>
</dbReference>
<dbReference type="EMBL" id="REGN01013844">
    <property type="protein sequence ID" value="RMZ93402.1"/>
    <property type="molecule type" value="Genomic_DNA"/>
</dbReference>
<organism evidence="1 2">
    <name type="scientific">Brachionus plicatilis</name>
    <name type="common">Marine rotifer</name>
    <name type="synonym">Brachionus muelleri</name>
    <dbReference type="NCBI Taxonomy" id="10195"/>
    <lineage>
        <taxon>Eukaryota</taxon>
        <taxon>Metazoa</taxon>
        <taxon>Spiralia</taxon>
        <taxon>Gnathifera</taxon>
        <taxon>Rotifera</taxon>
        <taxon>Eurotatoria</taxon>
        <taxon>Monogononta</taxon>
        <taxon>Pseudotrocha</taxon>
        <taxon>Ploima</taxon>
        <taxon>Brachionidae</taxon>
        <taxon>Brachionus</taxon>
    </lineage>
</organism>
<sequence length="67" mass="8020">MLKNSQEAGWDHIHLKRLSLPTTKGHTRLNENEKIEERKTKDNRHLDNQALKEYHESTYKFLANSFQ</sequence>